<evidence type="ECO:0000259" key="8">
    <source>
        <dbReference type="SMART" id="SM00739"/>
    </source>
</evidence>
<organism evidence="9">
    <name type="scientific">Kuetzingia canaliculata</name>
    <name type="common">Red alga</name>
    <name type="synonym">Rytiphlaea canaliculata</name>
    <dbReference type="NCBI Taxonomy" id="228262"/>
    <lineage>
        <taxon>Eukaryota</taxon>
        <taxon>Rhodophyta</taxon>
        <taxon>Florideophyceae</taxon>
        <taxon>Rhodymeniophycidae</taxon>
        <taxon>Ceramiales</taxon>
        <taxon>Rhodomelaceae</taxon>
        <taxon>Amansieae</taxon>
        <taxon>Kuetzingia</taxon>
    </lineage>
</organism>
<name>A0A1Z1MPA3_KUECA</name>
<dbReference type="NCBIfam" id="TIGR01079">
    <property type="entry name" value="rplX_bact"/>
    <property type="match status" value="1"/>
</dbReference>
<dbReference type="EMBL" id="MF101449">
    <property type="protein sequence ID" value="ARW67923.1"/>
    <property type="molecule type" value="Genomic_DNA"/>
</dbReference>
<dbReference type="GO" id="GO:0005840">
    <property type="term" value="C:ribosome"/>
    <property type="evidence" value="ECO:0007669"/>
    <property type="project" value="UniProtKB-KW"/>
</dbReference>
<comment type="similarity">
    <text evidence="2 6 7">Belongs to the universal ribosomal protein uL24 family.</text>
</comment>
<dbReference type="InterPro" id="IPR014722">
    <property type="entry name" value="Rib_uL2_dom2"/>
</dbReference>
<dbReference type="InterPro" id="IPR008991">
    <property type="entry name" value="Translation_prot_SH3-like_sf"/>
</dbReference>
<dbReference type="HAMAP" id="MF_01326_B">
    <property type="entry name" value="Ribosomal_uL24_B"/>
    <property type="match status" value="1"/>
</dbReference>
<dbReference type="GO" id="GO:0003735">
    <property type="term" value="F:structural constituent of ribosome"/>
    <property type="evidence" value="ECO:0007669"/>
    <property type="project" value="InterPro"/>
</dbReference>
<keyword evidence="4 6" id="KW-0687">Ribonucleoprotein</keyword>
<evidence type="ECO:0000256" key="6">
    <source>
        <dbReference type="HAMAP-Rule" id="MF_01326"/>
    </source>
</evidence>
<evidence type="ECO:0000313" key="9">
    <source>
        <dbReference type="EMBL" id="ARW67923.1"/>
    </source>
</evidence>
<dbReference type="GeneID" id="33361312"/>
<evidence type="ECO:0000256" key="3">
    <source>
        <dbReference type="ARBA" id="ARBA00022980"/>
    </source>
</evidence>
<comment type="subcellular location">
    <subcellularLocation>
        <location evidence="6">Plastid</location>
        <location evidence="6">Chloroplast</location>
    </subcellularLocation>
</comment>
<dbReference type="SUPFAM" id="SSF50104">
    <property type="entry name" value="Translation proteins SH3-like domain"/>
    <property type="match status" value="1"/>
</dbReference>
<dbReference type="SMART" id="SM00739">
    <property type="entry name" value="KOW"/>
    <property type="match status" value="1"/>
</dbReference>
<dbReference type="InterPro" id="IPR005824">
    <property type="entry name" value="KOW"/>
</dbReference>
<gene>
    <name evidence="6 9" type="primary">rpl24</name>
</gene>
<evidence type="ECO:0000256" key="5">
    <source>
        <dbReference type="ARBA" id="ARBA00035282"/>
    </source>
</evidence>
<evidence type="ECO:0000256" key="2">
    <source>
        <dbReference type="ARBA" id="ARBA00010618"/>
    </source>
</evidence>
<evidence type="ECO:0000256" key="1">
    <source>
        <dbReference type="ARBA" id="ARBA00004072"/>
    </source>
</evidence>
<dbReference type="PANTHER" id="PTHR12903">
    <property type="entry name" value="MITOCHONDRIAL RIBOSOMAL PROTEIN L24"/>
    <property type="match status" value="1"/>
</dbReference>
<dbReference type="RefSeq" id="YP_009398737.1">
    <property type="nucleotide sequence ID" value="NC_035293.1"/>
</dbReference>
<dbReference type="GO" id="GO:0006412">
    <property type="term" value="P:translation"/>
    <property type="evidence" value="ECO:0007669"/>
    <property type="project" value="UniProtKB-UniRule"/>
</dbReference>
<dbReference type="CDD" id="cd06089">
    <property type="entry name" value="KOW_RPL26"/>
    <property type="match status" value="1"/>
</dbReference>
<evidence type="ECO:0000256" key="4">
    <source>
        <dbReference type="ARBA" id="ARBA00023274"/>
    </source>
</evidence>
<dbReference type="Pfam" id="PF00467">
    <property type="entry name" value="KOW"/>
    <property type="match status" value="1"/>
</dbReference>
<keyword evidence="3 6" id="KW-0689">Ribosomal protein</keyword>
<keyword evidence="6" id="KW-0699">rRNA-binding</keyword>
<dbReference type="InterPro" id="IPR005825">
    <property type="entry name" value="Ribosomal_uL24_CS"/>
</dbReference>
<protein>
    <recommendedName>
        <fullName evidence="5 6">Large ribosomal subunit protein uL24c</fullName>
    </recommendedName>
</protein>
<geneLocation type="chloroplast" evidence="9"/>
<sequence length="81" mass="9154">MNLKKNKINIKKGDYVQIISGKNKGKTGIIKKVIGKVNSVIIENINKKIKHIKPKQTNEKGNIKEIEAPIHISNIKIIDTR</sequence>
<keyword evidence="9" id="KW-0150">Chloroplast</keyword>
<proteinExistence type="inferred from homology"/>
<dbReference type="PROSITE" id="PS01108">
    <property type="entry name" value="RIBOSOMAL_L24"/>
    <property type="match status" value="1"/>
</dbReference>
<reference evidence="9" key="1">
    <citation type="journal article" date="2017" name="J. Phycol.">
        <title>Analysis of chloroplast genomes and a supermatrix inform reclassification of the Rhodomelaceae (Rhodophyta).</title>
        <authorList>
            <person name="Diaz-Tapia P."/>
            <person name="Maggs C.A."/>
            <person name="West J.A."/>
            <person name="Verbruggen H."/>
        </authorList>
    </citation>
    <scope>NUCLEOTIDE SEQUENCE</scope>
    <source>
        <strain evidence="9">PD1540</strain>
    </source>
</reference>
<dbReference type="Pfam" id="PF17136">
    <property type="entry name" value="ribosomal_L24"/>
    <property type="match status" value="1"/>
</dbReference>
<keyword evidence="9" id="KW-0934">Plastid</keyword>
<dbReference type="InterPro" id="IPR041988">
    <property type="entry name" value="Ribosomal_uL24_KOW"/>
</dbReference>
<dbReference type="AlphaFoldDB" id="A0A1Z1MPA3"/>
<feature type="domain" description="KOW" evidence="8">
    <location>
        <begin position="9"/>
        <end position="36"/>
    </location>
</feature>
<dbReference type="GO" id="GO:0019843">
    <property type="term" value="F:rRNA binding"/>
    <property type="evidence" value="ECO:0007669"/>
    <property type="project" value="UniProtKB-UniRule"/>
</dbReference>
<comment type="function">
    <text evidence="1 6">One of two assembly initiator proteins, it binds directly to the 5'-end of the 23S rRNA, where it nucleates assembly of the 50S subunit.</text>
</comment>
<dbReference type="GO" id="GO:0009507">
    <property type="term" value="C:chloroplast"/>
    <property type="evidence" value="ECO:0007669"/>
    <property type="project" value="UniProtKB-SubCell"/>
</dbReference>
<comment type="subunit">
    <text evidence="6">Part of the 50S ribosomal subunit.</text>
</comment>
<dbReference type="Gene3D" id="2.30.30.30">
    <property type="match status" value="1"/>
</dbReference>
<dbReference type="InterPro" id="IPR003256">
    <property type="entry name" value="Ribosomal_uL24"/>
</dbReference>
<accession>A0A1Z1MPA3</accession>
<dbReference type="GO" id="GO:1990904">
    <property type="term" value="C:ribonucleoprotein complex"/>
    <property type="evidence" value="ECO:0007669"/>
    <property type="project" value="UniProtKB-KW"/>
</dbReference>
<keyword evidence="6" id="KW-0694">RNA-binding</keyword>
<evidence type="ECO:0000256" key="7">
    <source>
        <dbReference type="RuleBase" id="RU003477"/>
    </source>
</evidence>
<dbReference type="InterPro" id="IPR057264">
    <property type="entry name" value="Ribosomal_uL24_C"/>
</dbReference>